<proteinExistence type="inferred from homology"/>
<keyword evidence="2" id="KW-0645">Protease</keyword>
<dbReference type="PANTHER" id="PTHR43056:SF5">
    <property type="entry name" value="PEPTIDASE S9 PROLYL OLIGOPEPTIDASE CATALYTIC DOMAIN-CONTAINING PROTEIN"/>
    <property type="match status" value="1"/>
</dbReference>
<sequence>MAASTDQKVVAPYGQWESEITAEALTAGSCNITSPRVCPRTGRTFTLQSRPDGSQTIHELRYYNEDVFVGTYDILEDYDGDGCQGNASTSLYEYGGLPYALWSGDQFKIIYSDARAMTVNVLISNDKERRWEQQVLFKSETHRYGDFDCHPGTPWVLAVEEDHTNPKPEDVKNSVVLIHIETGQVKSLRGSGQHDFVTYPRFNPTDMTQICHIHWDHPSMPFWGAKLSVMGLDLANSTVSDVKIVGGDDTSTAAEPRWGPDGQLYFGCDKSGFRQLWKYHKGDSEPILLPGWEDAEFGDAHWAVGAQSYVFLTDKEIVAAPVRFGEMEFVHVNLETGIATKLDLPLTNTSIRMDCLARLSENSVLAVASGYRTPAGVHRFNILPDLTLMSENLGSSLEYRFQLPEEVFSLPEHIRFTTMDEPCREVHGFLWLPSNPKYEGPKGTLPPLIIQPHGGPTAYNPPGLSMRVQYFTSRGYAFCFSNYTGSSAHGKAYREALRGKFGILDRDDVIETVRYLANSGRIDGSRVGIEGASSGGYCVLQCLTRYPDVFAGGISMCGVSDLKTLDEETHKLELHYLQTLLGLEGKLKEEKLELFRERSPLYHAQNITSPLLLIHGDADPVVPIGQSEHIKHAVERNGGDVKMVVLKGEGHMFKHADNLKLALRECETWWRKTLLGIKN</sequence>
<evidence type="ECO:0000259" key="3">
    <source>
        <dbReference type="Pfam" id="PF00326"/>
    </source>
</evidence>
<dbReference type="Pfam" id="PF00326">
    <property type="entry name" value="Peptidase_S9"/>
    <property type="match status" value="1"/>
</dbReference>
<comment type="similarity">
    <text evidence="1 2">Belongs to the peptidase S9A family.</text>
</comment>
<evidence type="ECO:0000313" key="5">
    <source>
        <dbReference type="Proteomes" id="UP001303222"/>
    </source>
</evidence>
<feature type="domain" description="Peptidase S9 prolyl oligopeptidase catalytic" evidence="3">
    <location>
        <begin position="464"/>
        <end position="674"/>
    </location>
</feature>
<reference evidence="4" key="2">
    <citation type="submission" date="2023-06" db="EMBL/GenBank/DDBJ databases">
        <authorList>
            <consortium name="Lawrence Berkeley National Laboratory"/>
            <person name="Mondo S.J."/>
            <person name="Hensen N."/>
            <person name="Bonometti L."/>
            <person name="Westerberg I."/>
            <person name="Brannstrom I.O."/>
            <person name="Guillou S."/>
            <person name="Cros-Aarteil S."/>
            <person name="Calhoun S."/>
            <person name="Haridas S."/>
            <person name="Kuo A."/>
            <person name="Pangilinan J."/>
            <person name="Riley R."/>
            <person name="Labutti K."/>
            <person name="Andreopoulos B."/>
            <person name="Lipzen A."/>
            <person name="Chen C."/>
            <person name="Yanf M."/>
            <person name="Daum C."/>
            <person name="Ng V."/>
            <person name="Clum A."/>
            <person name="Steindorff A."/>
            <person name="Ohm R."/>
            <person name="Martin F."/>
            <person name="Silar P."/>
            <person name="Natvig D."/>
            <person name="Lalanne C."/>
            <person name="Gautier V."/>
            <person name="Ament-Velasquez S.L."/>
            <person name="Kruys A."/>
            <person name="Hutchinson M.I."/>
            <person name="Powell A.J."/>
            <person name="Barry K."/>
            <person name="Miller A.N."/>
            <person name="Grigoriev I.V."/>
            <person name="Debuchy R."/>
            <person name="Gladieux P."/>
            <person name="Thoren M.H."/>
            <person name="Johannesson H."/>
        </authorList>
    </citation>
    <scope>NUCLEOTIDE SEQUENCE</scope>
    <source>
        <strain evidence="4">CBS 626.80</strain>
    </source>
</reference>
<dbReference type="EC" id="3.4.21.-" evidence="2"/>
<dbReference type="PRINTS" id="PR00862">
    <property type="entry name" value="PROLIGOPTASE"/>
</dbReference>
<dbReference type="InterPro" id="IPR001375">
    <property type="entry name" value="Peptidase_S9_cat"/>
</dbReference>
<dbReference type="InterPro" id="IPR011042">
    <property type="entry name" value="6-blade_b-propeller_TolB-like"/>
</dbReference>
<evidence type="ECO:0000256" key="2">
    <source>
        <dbReference type="RuleBase" id="RU368024"/>
    </source>
</evidence>
<organism evidence="4 5">
    <name type="scientific">Pseudoneurospora amorphoporcata</name>
    <dbReference type="NCBI Taxonomy" id="241081"/>
    <lineage>
        <taxon>Eukaryota</taxon>
        <taxon>Fungi</taxon>
        <taxon>Dikarya</taxon>
        <taxon>Ascomycota</taxon>
        <taxon>Pezizomycotina</taxon>
        <taxon>Sordariomycetes</taxon>
        <taxon>Sordariomycetidae</taxon>
        <taxon>Sordariales</taxon>
        <taxon>Sordariaceae</taxon>
        <taxon>Pseudoneurospora</taxon>
    </lineage>
</organism>
<keyword evidence="4" id="KW-0031">Aminopeptidase</keyword>
<dbReference type="Gene3D" id="2.120.10.30">
    <property type="entry name" value="TolB, C-terminal domain"/>
    <property type="match status" value="1"/>
</dbReference>
<dbReference type="InterPro" id="IPR002470">
    <property type="entry name" value="Peptidase_S9A"/>
</dbReference>
<protein>
    <recommendedName>
        <fullName evidence="2">Prolyl endopeptidase</fullName>
        <ecNumber evidence="2">3.4.21.-</ecNumber>
    </recommendedName>
</protein>
<dbReference type="Proteomes" id="UP001303222">
    <property type="component" value="Unassembled WGS sequence"/>
</dbReference>
<reference evidence="4" key="1">
    <citation type="journal article" date="2023" name="Mol. Phylogenet. Evol.">
        <title>Genome-scale phylogeny and comparative genomics of the fungal order Sordariales.</title>
        <authorList>
            <person name="Hensen N."/>
            <person name="Bonometti L."/>
            <person name="Westerberg I."/>
            <person name="Brannstrom I.O."/>
            <person name="Guillou S."/>
            <person name="Cros-Aarteil S."/>
            <person name="Calhoun S."/>
            <person name="Haridas S."/>
            <person name="Kuo A."/>
            <person name="Mondo S."/>
            <person name="Pangilinan J."/>
            <person name="Riley R."/>
            <person name="LaButti K."/>
            <person name="Andreopoulos B."/>
            <person name="Lipzen A."/>
            <person name="Chen C."/>
            <person name="Yan M."/>
            <person name="Daum C."/>
            <person name="Ng V."/>
            <person name="Clum A."/>
            <person name="Steindorff A."/>
            <person name="Ohm R.A."/>
            <person name="Martin F."/>
            <person name="Silar P."/>
            <person name="Natvig D.O."/>
            <person name="Lalanne C."/>
            <person name="Gautier V."/>
            <person name="Ament-Velasquez S.L."/>
            <person name="Kruys A."/>
            <person name="Hutchinson M.I."/>
            <person name="Powell A.J."/>
            <person name="Barry K."/>
            <person name="Miller A.N."/>
            <person name="Grigoriev I.V."/>
            <person name="Debuchy R."/>
            <person name="Gladieux P."/>
            <person name="Hiltunen Thoren M."/>
            <person name="Johannesson H."/>
        </authorList>
    </citation>
    <scope>NUCLEOTIDE SEQUENCE</scope>
    <source>
        <strain evidence="4">CBS 626.80</strain>
    </source>
</reference>
<evidence type="ECO:0000313" key="4">
    <source>
        <dbReference type="EMBL" id="KAK3951728.1"/>
    </source>
</evidence>
<keyword evidence="5" id="KW-1185">Reference proteome</keyword>
<dbReference type="InterPro" id="IPR029058">
    <property type="entry name" value="AB_hydrolase_fold"/>
</dbReference>
<dbReference type="SUPFAM" id="SSF82171">
    <property type="entry name" value="DPP6 N-terminal domain-like"/>
    <property type="match status" value="1"/>
</dbReference>
<dbReference type="SUPFAM" id="SSF53474">
    <property type="entry name" value="alpha/beta-Hydrolases"/>
    <property type="match status" value="1"/>
</dbReference>
<gene>
    <name evidence="4" type="ORF">QBC32DRAFT_324982</name>
</gene>
<comment type="caution">
    <text evidence="4">The sequence shown here is derived from an EMBL/GenBank/DDBJ whole genome shotgun (WGS) entry which is preliminary data.</text>
</comment>
<dbReference type="InterPro" id="IPR050585">
    <property type="entry name" value="Xaa-Pro_dipeptidyl-ppase/CocE"/>
</dbReference>
<dbReference type="EMBL" id="MU859140">
    <property type="protein sequence ID" value="KAK3951728.1"/>
    <property type="molecule type" value="Genomic_DNA"/>
</dbReference>
<dbReference type="GO" id="GO:0006508">
    <property type="term" value="P:proteolysis"/>
    <property type="evidence" value="ECO:0007669"/>
    <property type="project" value="UniProtKB-KW"/>
</dbReference>
<accession>A0AAN6NX32</accession>
<dbReference type="GO" id="GO:0004252">
    <property type="term" value="F:serine-type endopeptidase activity"/>
    <property type="evidence" value="ECO:0007669"/>
    <property type="project" value="UniProtKB-UniRule"/>
</dbReference>
<keyword evidence="2" id="KW-0720">Serine protease</keyword>
<dbReference type="GO" id="GO:0004177">
    <property type="term" value="F:aminopeptidase activity"/>
    <property type="evidence" value="ECO:0007669"/>
    <property type="project" value="UniProtKB-KW"/>
</dbReference>
<evidence type="ECO:0000256" key="1">
    <source>
        <dbReference type="ARBA" id="ARBA00005228"/>
    </source>
</evidence>
<dbReference type="Gene3D" id="3.40.50.1820">
    <property type="entry name" value="alpha/beta hydrolase"/>
    <property type="match status" value="1"/>
</dbReference>
<keyword evidence="2" id="KW-0378">Hydrolase</keyword>
<dbReference type="AlphaFoldDB" id="A0AAN6NX32"/>
<dbReference type="PANTHER" id="PTHR43056">
    <property type="entry name" value="PEPTIDASE S9 PROLYL OLIGOPEPTIDASE"/>
    <property type="match status" value="1"/>
</dbReference>
<name>A0AAN6NX32_9PEZI</name>